<accession>A0ABW2ARX1</accession>
<gene>
    <name evidence="5" type="ORF">ACFQBT_06305</name>
</gene>
<evidence type="ECO:0000313" key="6">
    <source>
        <dbReference type="Proteomes" id="UP001596356"/>
    </source>
</evidence>
<evidence type="ECO:0000256" key="1">
    <source>
        <dbReference type="ARBA" id="ARBA00022898"/>
    </source>
</evidence>
<dbReference type="PANTHER" id="PTHR10146">
    <property type="entry name" value="PROLINE SYNTHETASE CO-TRANSCRIBED BACTERIAL HOMOLOG PROTEIN"/>
    <property type="match status" value="1"/>
</dbReference>
<dbReference type="EMBL" id="JBHSWJ010000002">
    <property type="protein sequence ID" value="MFC6713466.1"/>
    <property type="molecule type" value="Genomic_DNA"/>
</dbReference>
<proteinExistence type="inferred from homology"/>
<dbReference type="PIRSF" id="PIRSF004848">
    <property type="entry name" value="YBL036c_PLPDEIII"/>
    <property type="match status" value="1"/>
</dbReference>
<dbReference type="HAMAP" id="MF_02087">
    <property type="entry name" value="PLP_homeostasis"/>
    <property type="match status" value="1"/>
</dbReference>
<dbReference type="Proteomes" id="UP001596356">
    <property type="component" value="Unassembled WGS sequence"/>
</dbReference>
<protein>
    <recommendedName>
        <fullName evidence="2">Pyridoxal phosphate homeostasis protein</fullName>
        <shortName evidence="2">PLP homeostasis protein</shortName>
    </recommendedName>
</protein>
<dbReference type="InterPro" id="IPR001608">
    <property type="entry name" value="Ala_racemase_N"/>
</dbReference>
<evidence type="ECO:0000256" key="2">
    <source>
        <dbReference type="HAMAP-Rule" id="MF_02087"/>
    </source>
</evidence>
<evidence type="ECO:0000256" key="3">
    <source>
        <dbReference type="RuleBase" id="RU004514"/>
    </source>
</evidence>
<name>A0ABW2ARX1_9MICO</name>
<evidence type="ECO:0000313" key="5">
    <source>
        <dbReference type="EMBL" id="MFC6713466.1"/>
    </source>
</evidence>
<reference evidence="6" key="1">
    <citation type="journal article" date="2019" name="Int. J. Syst. Evol. Microbiol.">
        <title>The Global Catalogue of Microorganisms (GCM) 10K type strain sequencing project: providing services to taxonomists for standard genome sequencing and annotation.</title>
        <authorList>
            <consortium name="The Broad Institute Genomics Platform"/>
            <consortium name="The Broad Institute Genome Sequencing Center for Infectious Disease"/>
            <person name="Wu L."/>
            <person name="Ma J."/>
        </authorList>
    </citation>
    <scope>NUCLEOTIDE SEQUENCE [LARGE SCALE GENOMIC DNA]</scope>
    <source>
        <strain evidence="6">NBRC 106593</strain>
    </source>
</reference>
<feature type="modified residue" description="N6-(pyridoxal phosphate)lysine" evidence="2">
    <location>
        <position position="41"/>
    </location>
</feature>
<keyword evidence="1 2" id="KW-0663">Pyridoxal phosphate</keyword>
<sequence>MSDARTEELAGALDAVRERIAAACDAAGRPAGDAHLVVVTKYFPAADVQRLADVGVVDIGESRDQEAAAKLAELAPDVRERLRVHFIGQIQSNKARHIAAYADVVQSVDRAKVLAPLARGALERGRVLPVFLQVDLAGDDEGRGGVLPAQLPALADATATTEGLELVGLMAVAPLHVDPAAAFDRLAVLSQRLHEDHPGATLISAGMSGDLEQAVAAGATHLRVGSAILGVRPARR</sequence>
<dbReference type="CDD" id="cd00635">
    <property type="entry name" value="PLPDE_III_YBL036c_like"/>
    <property type="match status" value="1"/>
</dbReference>
<dbReference type="Pfam" id="PF01168">
    <property type="entry name" value="Ala_racemase_N"/>
    <property type="match status" value="1"/>
</dbReference>
<comment type="caution">
    <text evidence="5">The sequence shown here is derived from an EMBL/GenBank/DDBJ whole genome shotgun (WGS) entry which is preliminary data.</text>
</comment>
<dbReference type="InterPro" id="IPR029066">
    <property type="entry name" value="PLP-binding_barrel"/>
</dbReference>
<dbReference type="InterPro" id="IPR011078">
    <property type="entry name" value="PyrdxlP_homeostasis"/>
</dbReference>
<dbReference type="NCBIfam" id="TIGR00044">
    <property type="entry name" value="YggS family pyridoxal phosphate-dependent enzyme"/>
    <property type="match status" value="1"/>
</dbReference>
<keyword evidence="6" id="KW-1185">Reference proteome</keyword>
<comment type="function">
    <text evidence="2">Pyridoxal 5'-phosphate (PLP)-binding protein, which is involved in PLP homeostasis.</text>
</comment>
<feature type="domain" description="Alanine racemase N-terminal" evidence="4">
    <location>
        <begin position="13"/>
        <end position="233"/>
    </location>
</feature>
<evidence type="ECO:0000259" key="4">
    <source>
        <dbReference type="Pfam" id="PF01168"/>
    </source>
</evidence>
<dbReference type="SUPFAM" id="SSF51419">
    <property type="entry name" value="PLP-binding barrel"/>
    <property type="match status" value="1"/>
</dbReference>
<dbReference type="RefSeq" id="WP_377821242.1">
    <property type="nucleotide sequence ID" value="NZ_JBHSWJ010000002.1"/>
</dbReference>
<dbReference type="PANTHER" id="PTHR10146:SF14">
    <property type="entry name" value="PYRIDOXAL PHOSPHATE HOMEOSTASIS PROTEIN"/>
    <property type="match status" value="1"/>
</dbReference>
<comment type="similarity">
    <text evidence="2 3">Belongs to the pyridoxal phosphate-binding protein YggS/PROSC family.</text>
</comment>
<dbReference type="Gene3D" id="3.20.20.10">
    <property type="entry name" value="Alanine racemase"/>
    <property type="match status" value="1"/>
</dbReference>
<organism evidence="5 6">
    <name type="scientific">Branchiibius cervicis</name>
    <dbReference type="NCBI Taxonomy" id="908252"/>
    <lineage>
        <taxon>Bacteria</taxon>
        <taxon>Bacillati</taxon>
        <taxon>Actinomycetota</taxon>
        <taxon>Actinomycetes</taxon>
        <taxon>Micrococcales</taxon>
        <taxon>Dermacoccaceae</taxon>
        <taxon>Branchiibius</taxon>
    </lineage>
</organism>